<feature type="transmembrane region" description="Helical" evidence="2">
    <location>
        <begin position="79"/>
        <end position="97"/>
    </location>
</feature>
<keyword evidence="2" id="KW-1133">Transmembrane helix</keyword>
<dbReference type="EMBL" id="JAACJJ010000028">
    <property type="protein sequence ID" value="KAF5321173.1"/>
    <property type="molecule type" value="Genomic_DNA"/>
</dbReference>
<organism evidence="3 4">
    <name type="scientific">Psilocybe cf. subviscida</name>
    <dbReference type="NCBI Taxonomy" id="2480587"/>
    <lineage>
        <taxon>Eukaryota</taxon>
        <taxon>Fungi</taxon>
        <taxon>Dikarya</taxon>
        <taxon>Basidiomycota</taxon>
        <taxon>Agaricomycotina</taxon>
        <taxon>Agaricomycetes</taxon>
        <taxon>Agaricomycetidae</taxon>
        <taxon>Agaricales</taxon>
        <taxon>Agaricineae</taxon>
        <taxon>Strophariaceae</taxon>
        <taxon>Psilocybe</taxon>
    </lineage>
</organism>
<gene>
    <name evidence="3" type="ORF">D9619_002085</name>
</gene>
<feature type="region of interest" description="Disordered" evidence="1">
    <location>
        <begin position="1"/>
        <end position="38"/>
    </location>
</feature>
<dbReference type="Proteomes" id="UP000567179">
    <property type="component" value="Unassembled WGS sequence"/>
</dbReference>
<dbReference type="OrthoDB" id="3027651at2759"/>
<evidence type="ECO:0000256" key="1">
    <source>
        <dbReference type="SAM" id="MobiDB-lite"/>
    </source>
</evidence>
<feature type="compositionally biased region" description="Pro residues" evidence="1">
    <location>
        <begin position="23"/>
        <end position="34"/>
    </location>
</feature>
<evidence type="ECO:0000256" key="2">
    <source>
        <dbReference type="SAM" id="Phobius"/>
    </source>
</evidence>
<evidence type="ECO:0000313" key="4">
    <source>
        <dbReference type="Proteomes" id="UP000567179"/>
    </source>
</evidence>
<proteinExistence type="predicted"/>
<name>A0A8H5BEU8_9AGAR</name>
<protein>
    <submittedName>
        <fullName evidence="3">Uncharacterized protein</fullName>
    </submittedName>
</protein>
<comment type="caution">
    <text evidence="3">The sequence shown here is derived from an EMBL/GenBank/DDBJ whole genome shotgun (WGS) entry which is preliminary data.</text>
</comment>
<keyword evidence="2" id="KW-0812">Transmembrane</keyword>
<dbReference type="AlphaFoldDB" id="A0A8H5BEU8"/>
<keyword evidence="4" id="KW-1185">Reference proteome</keyword>
<sequence>MVILDEEAANERSPLKSPHTQLAPPPQGAAPPPYAASTSLPPAGYVHGHHAAHVHPQAAHTHQESPALLIRRDTPGQRFLKAFLCALFVLFLWSVFLDTLSLLSTPHNHREGSYYKDYPWRERLLGNVTTPAPCPCATPDPIRILPIQYPPSGLASVRSAPTNTVPCATAIP</sequence>
<evidence type="ECO:0000313" key="3">
    <source>
        <dbReference type="EMBL" id="KAF5321173.1"/>
    </source>
</evidence>
<keyword evidence="2" id="KW-0472">Membrane</keyword>
<reference evidence="3 4" key="1">
    <citation type="journal article" date="2020" name="ISME J.">
        <title>Uncovering the hidden diversity of litter-decomposition mechanisms in mushroom-forming fungi.</title>
        <authorList>
            <person name="Floudas D."/>
            <person name="Bentzer J."/>
            <person name="Ahren D."/>
            <person name="Johansson T."/>
            <person name="Persson P."/>
            <person name="Tunlid A."/>
        </authorList>
    </citation>
    <scope>NUCLEOTIDE SEQUENCE [LARGE SCALE GENOMIC DNA]</scope>
    <source>
        <strain evidence="3 4">CBS 101986</strain>
    </source>
</reference>
<accession>A0A8H5BEU8</accession>